<reference evidence="8 9" key="1">
    <citation type="submission" date="2020-06" db="EMBL/GenBank/DDBJ databases">
        <title>High-quality draft genome of sulfate reducer Desulfobacter latus type strain AcrS2 isolated from marine sediment.</title>
        <authorList>
            <person name="Hoppe M."/>
            <person name="Larsen C.K."/>
            <person name="Marshall I.P.G."/>
            <person name="Schramm A."/>
            <person name="Marietou A.G."/>
        </authorList>
    </citation>
    <scope>NUCLEOTIDE SEQUENCE [LARGE SCALE GENOMIC DNA]</scope>
    <source>
        <strain evidence="8 9">AcRS2</strain>
    </source>
</reference>
<dbReference type="Pfam" id="PF00202">
    <property type="entry name" value="Aminotran_3"/>
    <property type="match status" value="1"/>
</dbReference>
<keyword evidence="7" id="KW-0963">Cytoplasm</keyword>
<comment type="subunit">
    <text evidence="7">Homodimer.</text>
</comment>
<dbReference type="EMBL" id="JACADJ010000014">
    <property type="protein sequence ID" value="NWH04619.1"/>
    <property type="molecule type" value="Genomic_DNA"/>
</dbReference>
<evidence type="ECO:0000256" key="2">
    <source>
        <dbReference type="ARBA" id="ARBA00022605"/>
    </source>
</evidence>
<evidence type="ECO:0000256" key="7">
    <source>
        <dbReference type="HAMAP-Rule" id="MF_01107"/>
    </source>
</evidence>
<keyword evidence="5" id="KW-0670">Pyruvate</keyword>
<dbReference type="PIRSF" id="PIRSF000521">
    <property type="entry name" value="Transaminase_4ab_Lys_Orn"/>
    <property type="match status" value="1"/>
</dbReference>
<feature type="binding site" evidence="7">
    <location>
        <position position="137"/>
    </location>
    <ligand>
        <name>N(2)-acetyl-L-ornithine</name>
        <dbReference type="ChEBI" id="CHEBI:57805"/>
    </ligand>
</feature>
<dbReference type="GO" id="GO:0005737">
    <property type="term" value="C:cytoplasm"/>
    <property type="evidence" value="ECO:0007669"/>
    <property type="project" value="UniProtKB-SubCell"/>
</dbReference>
<dbReference type="InterPro" id="IPR050103">
    <property type="entry name" value="Class-III_PLP-dep_AT"/>
</dbReference>
<dbReference type="EC" id="2.6.1.11" evidence="7"/>
<keyword evidence="9" id="KW-1185">Reference proteome</keyword>
<keyword evidence="3 7" id="KW-0808">Transferase</keyword>
<dbReference type="InterPro" id="IPR005814">
    <property type="entry name" value="Aminotrans_3"/>
</dbReference>
<comment type="cofactor">
    <cofactor evidence="7">
        <name>pyridoxal 5'-phosphate</name>
        <dbReference type="ChEBI" id="CHEBI:597326"/>
    </cofactor>
    <text evidence="7">Binds 1 pyridoxal phosphate per subunit.</text>
</comment>
<keyword evidence="7" id="KW-0055">Arginine biosynthesis</keyword>
<dbReference type="NCBIfam" id="TIGR00707">
    <property type="entry name" value="argD"/>
    <property type="match status" value="1"/>
</dbReference>
<dbReference type="InterPro" id="IPR015424">
    <property type="entry name" value="PyrdxlP-dep_Trfase"/>
</dbReference>
<evidence type="ECO:0000256" key="1">
    <source>
        <dbReference type="ARBA" id="ARBA00022576"/>
    </source>
</evidence>
<dbReference type="PROSITE" id="PS00600">
    <property type="entry name" value="AA_TRANSFER_CLASS_3"/>
    <property type="match status" value="1"/>
</dbReference>
<keyword evidence="4 7" id="KW-0663">Pyridoxal phosphate</keyword>
<dbReference type="InterPro" id="IPR004636">
    <property type="entry name" value="AcOrn/SuccOrn_fam"/>
</dbReference>
<dbReference type="FunFam" id="3.40.640.10:FF:000004">
    <property type="entry name" value="Acetylornithine aminotransferase"/>
    <property type="match status" value="1"/>
</dbReference>
<sequence length="398" mass="43152">MTIELTQDHVFQTYARQGRPFVKGRGTKLYDDQGNEYTDFLAGIAVCSMGHCHPDITAAIAAQAGTLVHVSNLFYTRPQAELAKVLTEKSFADRVFFANSGAEANEAAIKLARRFFQAKGESDRFKIVTMAQSFHGRTMATLSATGQDKIKEGFYPLLDGFVHVPFNDIEALKAVLDDTVCAVMMEPVQGEGGVIPADPEYIKAVRQLCTDTGTLLIFDEIQTGMGRCGTLFAHESYDVTPDIMTLAKALANGVPIGAMLATETAARGFDIGSHATTFGGTPIATAAGLEMVRLISEQGFLTSVREKSAYFMAQLNGLKETYQNVVDVRGRGLLLGMELDIAKGKTASAYVSECFKKGFIINAIQDKILRFAPPLIIEIDEINQLVAVLDSLLAGEDH</sequence>
<evidence type="ECO:0000256" key="6">
    <source>
        <dbReference type="ARBA" id="ARBA00052998"/>
    </source>
</evidence>
<dbReference type="PANTHER" id="PTHR11986:SF79">
    <property type="entry name" value="ACETYLORNITHINE AMINOTRANSFERASE, MITOCHONDRIAL"/>
    <property type="match status" value="1"/>
</dbReference>
<evidence type="ECO:0000256" key="3">
    <source>
        <dbReference type="ARBA" id="ARBA00022679"/>
    </source>
</evidence>
<dbReference type="RefSeq" id="WP_178366070.1">
    <property type="nucleotide sequence ID" value="NZ_JACADJ010000014.1"/>
</dbReference>
<comment type="pathway">
    <text evidence="7">Amino-acid biosynthesis; L-arginine biosynthesis; N(2)-acetyl-L-ornithine from L-glutamate: step 4/4.</text>
</comment>
<feature type="binding site" evidence="7">
    <location>
        <position position="276"/>
    </location>
    <ligand>
        <name>N(2)-acetyl-L-ornithine</name>
        <dbReference type="ChEBI" id="CHEBI:57805"/>
    </ligand>
</feature>
<comment type="miscellaneous">
    <text evidence="7">May also have succinyldiaminopimelate aminotransferase activity, thus carrying out the corresponding step in lysine biosynthesis.</text>
</comment>
<gene>
    <name evidence="7" type="primary">argD</name>
    <name evidence="8" type="ORF">HXW94_06405</name>
</gene>
<dbReference type="InterPro" id="IPR015421">
    <property type="entry name" value="PyrdxlP-dep_Trfase_major"/>
</dbReference>
<protein>
    <recommendedName>
        <fullName evidence="7">Acetylornithine aminotransferase</fullName>
        <shortName evidence="7">ACOAT</shortName>
        <ecNumber evidence="7">2.6.1.11</ecNumber>
    </recommendedName>
</protein>
<accession>A0A850STY4</accession>
<dbReference type="GO" id="GO:0003992">
    <property type="term" value="F:N2-acetyl-L-ornithine:2-oxoglutarate 5-aminotransferase activity"/>
    <property type="evidence" value="ECO:0007669"/>
    <property type="project" value="UniProtKB-UniRule"/>
</dbReference>
<evidence type="ECO:0000313" key="9">
    <source>
        <dbReference type="Proteomes" id="UP000553343"/>
    </source>
</evidence>
<evidence type="ECO:0000313" key="8">
    <source>
        <dbReference type="EMBL" id="NWH04619.1"/>
    </source>
</evidence>
<proteinExistence type="inferred from homology"/>
<dbReference type="Gene3D" id="3.90.1150.10">
    <property type="entry name" value="Aspartate Aminotransferase, domain 1"/>
    <property type="match status" value="1"/>
</dbReference>
<dbReference type="HAMAP" id="MF_01107">
    <property type="entry name" value="ArgD_aminotrans_3"/>
    <property type="match status" value="1"/>
</dbReference>
<comment type="caution">
    <text evidence="8">The sequence shown here is derived from an EMBL/GenBank/DDBJ whole genome shotgun (WGS) entry which is preliminary data.</text>
</comment>
<dbReference type="AlphaFoldDB" id="A0A850STY4"/>
<evidence type="ECO:0000256" key="4">
    <source>
        <dbReference type="ARBA" id="ARBA00022898"/>
    </source>
</evidence>
<dbReference type="NCBIfam" id="NF002325">
    <property type="entry name" value="PRK01278.1"/>
    <property type="match status" value="1"/>
</dbReference>
<feature type="binding site" evidence="7">
    <location>
        <position position="134"/>
    </location>
    <ligand>
        <name>pyridoxal 5'-phosphate</name>
        <dbReference type="ChEBI" id="CHEBI:597326"/>
    </ligand>
</feature>
<dbReference type="GO" id="GO:0042802">
    <property type="term" value="F:identical protein binding"/>
    <property type="evidence" value="ECO:0007669"/>
    <property type="project" value="TreeGrafter"/>
</dbReference>
<dbReference type="Gene3D" id="3.40.640.10">
    <property type="entry name" value="Type I PLP-dependent aspartate aminotransferase-like (Major domain)"/>
    <property type="match status" value="1"/>
</dbReference>
<comment type="catalytic activity">
    <reaction evidence="6">
        <text>taurine + pyruvate = sulfoacetaldehyde + L-alanine</text>
        <dbReference type="Rhea" id="RHEA:10420"/>
        <dbReference type="ChEBI" id="CHEBI:15361"/>
        <dbReference type="ChEBI" id="CHEBI:57972"/>
        <dbReference type="ChEBI" id="CHEBI:58246"/>
        <dbReference type="ChEBI" id="CHEBI:507393"/>
        <dbReference type="EC" id="2.6.1.77"/>
    </reaction>
    <physiologicalReaction direction="left-to-right" evidence="6">
        <dbReference type="Rhea" id="RHEA:10421"/>
    </physiologicalReaction>
</comment>
<dbReference type="PANTHER" id="PTHR11986">
    <property type="entry name" value="AMINOTRANSFERASE CLASS III"/>
    <property type="match status" value="1"/>
</dbReference>
<feature type="binding site" evidence="7">
    <location>
        <position position="277"/>
    </location>
    <ligand>
        <name>pyridoxal 5'-phosphate</name>
        <dbReference type="ChEBI" id="CHEBI:597326"/>
    </ligand>
</feature>
<comment type="catalytic activity">
    <reaction evidence="7">
        <text>N(2)-acetyl-L-ornithine + 2-oxoglutarate = N-acetyl-L-glutamate 5-semialdehyde + L-glutamate</text>
        <dbReference type="Rhea" id="RHEA:18049"/>
        <dbReference type="ChEBI" id="CHEBI:16810"/>
        <dbReference type="ChEBI" id="CHEBI:29123"/>
        <dbReference type="ChEBI" id="CHEBI:29985"/>
        <dbReference type="ChEBI" id="CHEBI:57805"/>
        <dbReference type="EC" id="2.6.1.11"/>
    </reaction>
</comment>
<evidence type="ECO:0000256" key="5">
    <source>
        <dbReference type="ARBA" id="ARBA00023317"/>
    </source>
</evidence>
<comment type="subcellular location">
    <subcellularLocation>
        <location evidence="7">Cytoplasm</location>
    </subcellularLocation>
</comment>
<dbReference type="SUPFAM" id="SSF53383">
    <property type="entry name" value="PLP-dependent transferases"/>
    <property type="match status" value="1"/>
</dbReference>
<name>A0A850STY4_9BACT</name>
<organism evidence="8 9">
    <name type="scientific">Desulfobacter latus</name>
    <dbReference type="NCBI Taxonomy" id="2292"/>
    <lineage>
        <taxon>Bacteria</taxon>
        <taxon>Pseudomonadati</taxon>
        <taxon>Thermodesulfobacteriota</taxon>
        <taxon>Desulfobacteria</taxon>
        <taxon>Desulfobacterales</taxon>
        <taxon>Desulfobacteraceae</taxon>
        <taxon>Desulfobacter</taxon>
    </lineage>
</organism>
<comment type="similarity">
    <text evidence="7">Belongs to the class-III pyridoxal-phosphate-dependent aminotransferase family. ArgD subfamily.</text>
</comment>
<keyword evidence="2 7" id="KW-0028">Amino-acid biosynthesis</keyword>
<feature type="modified residue" description="N6-(pyridoxal phosphate)lysine" evidence="7">
    <location>
        <position position="248"/>
    </location>
</feature>
<dbReference type="GO" id="GO:0031299">
    <property type="term" value="F:taurine-pyruvate aminotransferase activity"/>
    <property type="evidence" value="ECO:0007669"/>
    <property type="project" value="UniProtKB-EC"/>
</dbReference>
<dbReference type="GO" id="GO:0030170">
    <property type="term" value="F:pyridoxal phosphate binding"/>
    <property type="evidence" value="ECO:0007669"/>
    <property type="project" value="InterPro"/>
</dbReference>
<feature type="binding site" evidence="7">
    <location>
        <begin position="101"/>
        <end position="102"/>
    </location>
    <ligand>
        <name>pyridoxal 5'-phosphate</name>
        <dbReference type="ChEBI" id="CHEBI:597326"/>
    </ligand>
</feature>
<dbReference type="InterPro" id="IPR015422">
    <property type="entry name" value="PyrdxlP-dep_Trfase_small"/>
</dbReference>
<dbReference type="Proteomes" id="UP000553343">
    <property type="component" value="Unassembled WGS sequence"/>
</dbReference>
<dbReference type="CDD" id="cd00610">
    <property type="entry name" value="OAT_like"/>
    <property type="match status" value="1"/>
</dbReference>
<feature type="binding site" evidence="7">
    <location>
        <begin position="219"/>
        <end position="222"/>
    </location>
    <ligand>
        <name>pyridoxal 5'-phosphate</name>
        <dbReference type="ChEBI" id="CHEBI:597326"/>
    </ligand>
</feature>
<keyword evidence="1 7" id="KW-0032">Aminotransferase</keyword>
<dbReference type="InterPro" id="IPR049704">
    <property type="entry name" value="Aminotrans_3_PPA_site"/>
</dbReference>
<dbReference type="GO" id="GO:0006526">
    <property type="term" value="P:L-arginine biosynthetic process"/>
    <property type="evidence" value="ECO:0007669"/>
    <property type="project" value="UniProtKB-UniRule"/>
</dbReference>
<dbReference type="UniPathway" id="UPA00068">
    <property type="reaction ID" value="UER00109"/>
</dbReference>